<evidence type="ECO:0000313" key="2">
    <source>
        <dbReference type="Proteomes" id="UP000321196"/>
    </source>
</evidence>
<dbReference type="Gene3D" id="3.40.50.300">
    <property type="entry name" value="P-loop containing nucleotide triphosphate hydrolases"/>
    <property type="match status" value="1"/>
</dbReference>
<dbReference type="SUPFAM" id="SSF52540">
    <property type="entry name" value="P-loop containing nucleoside triphosphate hydrolases"/>
    <property type="match status" value="1"/>
</dbReference>
<dbReference type="GO" id="GO:0016301">
    <property type="term" value="F:kinase activity"/>
    <property type="evidence" value="ECO:0007669"/>
    <property type="project" value="UniProtKB-KW"/>
</dbReference>
<keyword evidence="2" id="KW-1185">Reference proteome</keyword>
<dbReference type="Proteomes" id="UP000321196">
    <property type="component" value="Unassembled WGS sequence"/>
</dbReference>
<accession>A0A5C8HQV6</accession>
<sequence length="179" mass="20319">MSDVQRARRVLTFGVCGSGKSMLAQQIADRIGVGYVSIDDFCWDPGWVQASPEELDARVIPVLQRDAYAVDSVYRRHNALALERVDVIVGLDYPRLVSLARLLRRTVRRVIRREPCCNGNIETLGRALSRDSIIAWHFRSFASKRERIREWEANPMVPPVVRLKRPRDAEALLAALAPL</sequence>
<protein>
    <submittedName>
        <fullName evidence="1">Adenylate kinase</fullName>
    </submittedName>
</protein>
<dbReference type="AlphaFoldDB" id="A0A5C8HQV6"/>
<organism evidence="1 2">
    <name type="scientific">Microbacterium mitrae</name>
    <dbReference type="NCBI Taxonomy" id="664640"/>
    <lineage>
        <taxon>Bacteria</taxon>
        <taxon>Bacillati</taxon>
        <taxon>Actinomycetota</taxon>
        <taxon>Actinomycetes</taxon>
        <taxon>Micrococcales</taxon>
        <taxon>Microbacteriaceae</taxon>
        <taxon>Microbacterium</taxon>
    </lineage>
</organism>
<reference evidence="1 2" key="1">
    <citation type="submission" date="2019-08" db="EMBL/GenBank/DDBJ databases">
        <authorList>
            <person name="Dong K."/>
        </authorList>
    </citation>
    <scope>NUCLEOTIDE SEQUENCE [LARGE SCALE GENOMIC DNA]</scope>
    <source>
        <strain evidence="1 2">M4-8</strain>
    </source>
</reference>
<keyword evidence="1" id="KW-0808">Transferase</keyword>
<gene>
    <name evidence="1" type="ORF">FVP60_08080</name>
</gene>
<dbReference type="OrthoDB" id="3199600at2"/>
<comment type="caution">
    <text evidence="1">The sequence shown here is derived from an EMBL/GenBank/DDBJ whole genome shotgun (WGS) entry which is preliminary data.</text>
</comment>
<proteinExistence type="predicted"/>
<name>A0A5C8HQV6_9MICO</name>
<keyword evidence="1" id="KW-0418">Kinase</keyword>
<dbReference type="InterPro" id="IPR027417">
    <property type="entry name" value="P-loop_NTPase"/>
</dbReference>
<evidence type="ECO:0000313" key="1">
    <source>
        <dbReference type="EMBL" id="TXK04875.1"/>
    </source>
</evidence>
<dbReference type="PANTHER" id="PTHR37816:SF1">
    <property type="entry name" value="TOXIN"/>
    <property type="match status" value="1"/>
</dbReference>
<dbReference type="InterPro" id="IPR052922">
    <property type="entry name" value="Cytidylate_Kinase-2"/>
</dbReference>
<dbReference type="EMBL" id="VRSW01000002">
    <property type="protein sequence ID" value="TXK04875.1"/>
    <property type="molecule type" value="Genomic_DNA"/>
</dbReference>
<dbReference type="PANTHER" id="PTHR37816">
    <property type="entry name" value="YALI0E33011P"/>
    <property type="match status" value="1"/>
</dbReference>